<protein>
    <submittedName>
        <fullName evidence="13">Hemolysin family protein</fullName>
    </submittedName>
</protein>
<comment type="subcellular location">
    <subcellularLocation>
        <location evidence="1">Cell membrane</location>
        <topology evidence="1">Multi-pass membrane protein</topology>
    </subcellularLocation>
</comment>
<evidence type="ECO:0000256" key="8">
    <source>
        <dbReference type="PROSITE-ProRule" id="PRU00703"/>
    </source>
</evidence>
<dbReference type="InterPro" id="IPR000644">
    <property type="entry name" value="CBS_dom"/>
</dbReference>
<name>A0ABU9YYN9_9RHOO</name>
<evidence type="ECO:0000256" key="3">
    <source>
        <dbReference type="ARBA" id="ARBA00022692"/>
    </source>
</evidence>
<evidence type="ECO:0000256" key="4">
    <source>
        <dbReference type="ARBA" id="ARBA00022737"/>
    </source>
</evidence>
<dbReference type="Pfam" id="PF01595">
    <property type="entry name" value="CNNM"/>
    <property type="match status" value="1"/>
</dbReference>
<keyword evidence="7 9" id="KW-0472">Membrane</keyword>
<evidence type="ECO:0000259" key="11">
    <source>
        <dbReference type="PROSITE" id="PS51371"/>
    </source>
</evidence>
<sequence length="447" mass="48535">MEIVLLLALILLNGAFAMSEIALVTARKTRLQKLIDEGDQSAIAAAKLGEDPTRFLSTVQIGITSIGILNGIVGESVFAQPFSVWMVGLGLEETLASYISTGLVVLVITFVSIVLGELVPKRLGQLQPESVARLVARPMALLAIVTKPFVHLLAGTTHLVLRLLGVKIVENASVTEEEIHAMLAEGSSSGVIEHQEHAMVRNVFRLDDRQITSLMVPRSDIAYLDVGHSWEDNLKVIQTAEHSRFPVVNGGLDNILGVVNVKQLFAASVQGHTPDLNTGLQAPVFVPESLTGMELLQNIRSSGVQMAFIVDEYGEVQGIVTLQDIMEAITGEFKTLHPQDAWAVQRTDGSWLLDGLIPIPELKDRLGLAAVPEEDKERYQTLSGMLMLLLGRIPRAADTVDWEDWRFEIVDMDGNRIDKVLASSLAPLKLEAAAEAPGALQSGDQAR</sequence>
<keyword evidence="2" id="KW-1003">Cell membrane</keyword>
<dbReference type="PANTHER" id="PTHR43099">
    <property type="entry name" value="UPF0053 PROTEIN YRKA"/>
    <property type="match status" value="1"/>
</dbReference>
<feature type="domain" description="CBS" evidence="11">
    <location>
        <begin position="215"/>
        <end position="274"/>
    </location>
</feature>
<dbReference type="InterPro" id="IPR046342">
    <property type="entry name" value="CBS_dom_sf"/>
</dbReference>
<evidence type="ECO:0000256" key="9">
    <source>
        <dbReference type="PROSITE-ProRule" id="PRU01193"/>
    </source>
</evidence>
<dbReference type="PROSITE" id="PS51846">
    <property type="entry name" value="CNNM"/>
    <property type="match status" value="1"/>
</dbReference>
<evidence type="ECO:0000256" key="6">
    <source>
        <dbReference type="ARBA" id="ARBA00023122"/>
    </source>
</evidence>
<dbReference type="RefSeq" id="WP_345919483.1">
    <property type="nucleotide sequence ID" value="NZ_JBDIVE010000004.1"/>
</dbReference>
<feature type="transmembrane region" description="Helical" evidence="10">
    <location>
        <begin position="95"/>
        <end position="119"/>
    </location>
</feature>
<evidence type="ECO:0000256" key="7">
    <source>
        <dbReference type="ARBA" id="ARBA00023136"/>
    </source>
</evidence>
<dbReference type="InterPro" id="IPR036318">
    <property type="entry name" value="FAD-bd_PCMH-like_sf"/>
</dbReference>
<organism evidence="13 14">
    <name type="scientific">Uliginosibacterium sediminicola</name>
    <dbReference type="NCBI Taxonomy" id="2024550"/>
    <lineage>
        <taxon>Bacteria</taxon>
        <taxon>Pseudomonadati</taxon>
        <taxon>Pseudomonadota</taxon>
        <taxon>Betaproteobacteria</taxon>
        <taxon>Rhodocyclales</taxon>
        <taxon>Zoogloeaceae</taxon>
        <taxon>Uliginosibacterium</taxon>
    </lineage>
</organism>
<evidence type="ECO:0000313" key="13">
    <source>
        <dbReference type="EMBL" id="MEN3068711.1"/>
    </source>
</evidence>
<evidence type="ECO:0000259" key="12">
    <source>
        <dbReference type="PROSITE" id="PS51846"/>
    </source>
</evidence>
<keyword evidence="3 9" id="KW-0812">Transmembrane</keyword>
<dbReference type="InterPro" id="IPR016169">
    <property type="entry name" value="FAD-bd_PCMH_sub2"/>
</dbReference>
<keyword evidence="4" id="KW-0677">Repeat</keyword>
<feature type="domain" description="CBS" evidence="11">
    <location>
        <begin position="276"/>
        <end position="335"/>
    </location>
</feature>
<reference evidence="13 14" key="1">
    <citation type="journal article" date="2018" name="Int. J. Syst. Evol. Microbiol.">
        <title>Uliginosibacterium sediminicola sp. nov., isolated from freshwater sediment.</title>
        <authorList>
            <person name="Hwang W.M."/>
            <person name="Kim S.M."/>
            <person name="Kang K."/>
            <person name="Ahn T.Y."/>
        </authorList>
    </citation>
    <scope>NUCLEOTIDE SEQUENCE [LARGE SCALE GENOMIC DNA]</scope>
    <source>
        <strain evidence="13 14">M1-21</strain>
    </source>
</reference>
<dbReference type="CDD" id="cd04590">
    <property type="entry name" value="CBS_pair_CorC_HlyC_assoc"/>
    <property type="match status" value="1"/>
</dbReference>
<dbReference type="SUPFAM" id="SSF54631">
    <property type="entry name" value="CBS-domain pair"/>
    <property type="match status" value="1"/>
</dbReference>
<dbReference type="Gene3D" id="3.30.465.10">
    <property type="match status" value="1"/>
</dbReference>
<comment type="caution">
    <text evidence="13">The sequence shown here is derived from an EMBL/GenBank/DDBJ whole genome shotgun (WGS) entry which is preliminary data.</text>
</comment>
<dbReference type="PANTHER" id="PTHR43099:SF2">
    <property type="entry name" value="UPF0053 PROTEIN YRKA"/>
    <property type="match status" value="1"/>
</dbReference>
<dbReference type="EMBL" id="JBDIVE010000004">
    <property type="protein sequence ID" value="MEN3068711.1"/>
    <property type="molecule type" value="Genomic_DNA"/>
</dbReference>
<keyword evidence="6 8" id="KW-0129">CBS domain</keyword>
<dbReference type="Proteomes" id="UP001410394">
    <property type="component" value="Unassembled WGS sequence"/>
</dbReference>
<gene>
    <name evidence="13" type="ORF">ABDB84_09495</name>
</gene>
<dbReference type="Pfam" id="PF00571">
    <property type="entry name" value="CBS"/>
    <property type="match status" value="2"/>
</dbReference>
<dbReference type="Pfam" id="PF03471">
    <property type="entry name" value="CorC_HlyC"/>
    <property type="match status" value="1"/>
</dbReference>
<evidence type="ECO:0000256" key="1">
    <source>
        <dbReference type="ARBA" id="ARBA00004651"/>
    </source>
</evidence>
<evidence type="ECO:0000256" key="5">
    <source>
        <dbReference type="ARBA" id="ARBA00022989"/>
    </source>
</evidence>
<evidence type="ECO:0000313" key="14">
    <source>
        <dbReference type="Proteomes" id="UP001410394"/>
    </source>
</evidence>
<dbReference type="Gene3D" id="3.10.580.10">
    <property type="entry name" value="CBS-domain"/>
    <property type="match status" value="1"/>
</dbReference>
<proteinExistence type="predicted"/>
<feature type="domain" description="CNNM transmembrane" evidence="12">
    <location>
        <begin position="1"/>
        <end position="196"/>
    </location>
</feature>
<accession>A0ABU9YYN9</accession>
<keyword evidence="14" id="KW-1185">Reference proteome</keyword>
<keyword evidence="5 9" id="KW-1133">Transmembrane helix</keyword>
<evidence type="ECO:0000256" key="2">
    <source>
        <dbReference type="ARBA" id="ARBA00022475"/>
    </source>
</evidence>
<dbReference type="InterPro" id="IPR005170">
    <property type="entry name" value="Transptr-assoc_dom"/>
</dbReference>
<evidence type="ECO:0000256" key="10">
    <source>
        <dbReference type="SAM" id="Phobius"/>
    </source>
</evidence>
<feature type="transmembrane region" description="Helical" evidence="10">
    <location>
        <begin position="140"/>
        <end position="161"/>
    </location>
</feature>
<dbReference type="InterPro" id="IPR044751">
    <property type="entry name" value="Ion_transp-like_CBS"/>
</dbReference>
<dbReference type="SUPFAM" id="SSF56176">
    <property type="entry name" value="FAD-binding/transporter-associated domain-like"/>
    <property type="match status" value="1"/>
</dbReference>
<dbReference type="SMART" id="SM01091">
    <property type="entry name" value="CorC_HlyC"/>
    <property type="match status" value="1"/>
</dbReference>
<dbReference type="InterPro" id="IPR002550">
    <property type="entry name" value="CNNM"/>
</dbReference>
<dbReference type="PROSITE" id="PS51371">
    <property type="entry name" value="CBS"/>
    <property type="match status" value="2"/>
</dbReference>
<dbReference type="InterPro" id="IPR051676">
    <property type="entry name" value="UPF0053_domain"/>
</dbReference>